<evidence type="ECO:0000313" key="3">
    <source>
        <dbReference type="Proteomes" id="UP000053660"/>
    </source>
</evidence>
<feature type="non-terminal residue" evidence="2">
    <location>
        <position position="197"/>
    </location>
</feature>
<reference evidence="2 3" key="1">
    <citation type="submission" date="2014-03" db="EMBL/GenBank/DDBJ databases">
        <title>Draft genome of the hookworm Oesophagostomum dentatum.</title>
        <authorList>
            <person name="Mitreva M."/>
        </authorList>
    </citation>
    <scope>NUCLEOTIDE SEQUENCE [LARGE SCALE GENOMIC DNA]</scope>
    <source>
        <strain evidence="2 3">OD-Hann</strain>
    </source>
</reference>
<keyword evidence="3" id="KW-1185">Reference proteome</keyword>
<feature type="compositionally biased region" description="Basic and acidic residues" evidence="1">
    <location>
        <begin position="185"/>
        <end position="197"/>
    </location>
</feature>
<name>A0A0B1RQ96_OESDE</name>
<dbReference type="EMBL" id="KN612966">
    <property type="protein sequence ID" value="KHJ75213.1"/>
    <property type="molecule type" value="Genomic_DNA"/>
</dbReference>
<dbReference type="Proteomes" id="UP000053660">
    <property type="component" value="Unassembled WGS sequence"/>
</dbReference>
<evidence type="ECO:0000313" key="2">
    <source>
        <dbReference type="EMBL" id="KHJ75213.1"/>
    </source>
</evidence>
<gene>
    <name evidence="2" type="ORF">OESDEN_25171</name>
</gene>
<proteinExistence type="predicted"/>
<protein>
    <submittedName>
        <fullName evidence="2">Uncharacterized protein</fullName>
    </submittedName>
</protein>
<organism evidence="2 3">
    <name type="scientific">Oesophagostomum dentatum</name>
    <name type="common">Nodular worm</name>
    <dbReference type="NCBI Taxonomy" id="61180"/>
    <lineage>
        <taxon>Eukaryota</taxon>
        <taxon>Metazoa</taxon>
        <taxon>Ecdysozoa</taxon>
        <taxon>Nematoda</taxon>
        <taxon>Chromadorea</taxon>
        <taxon>Rhabditida</taxon>
        <taxon>Rhabditina</taxon>
        <taxon>Rhabditomorpha</taxon>
        <taxon>Strongyloidea</taxon>
        <taxon>Strongylidae</taxon>
        <taxon>Oesophagostomum</taxon>
    </lineage>
</organism>
<sequence>MAGKEAKKKTPQFNEVELTRLIQLYVENRDRYHGQFQAGGKTGPSERRTLLTQWTTELSNLGYAARTREQIEEKIKNEVKKVQKYLRLEKEKHTGTGGGAGPSLPKLPSYLNPLVNALAEKHLEQGIPGIDEAELGDEGMSMGPGKENVGQVFEEEPLVEQKPTRKQMAALLERPIKSPSSSPEVVKERTPSVAKES</sequence>
<evidence type="ECO:0000256" key="1">
    <source>
        <dbReference type="SAM" id="MobiDB-lite"/>
    </source>
</evidence>
<dbReference type="AlphaFoldDB" id="A0A0B1RQ96"/>
<feature type="region of interest" description="Disordered" evidence="1">
    <location>
        <begin position="132"/>
        <end position="197"/>
    </location>
</feature>
<accession>A0A0B1RQ96</accession>
<dbReference type="OrthoDB" id="5791247at2759"/>